<dbReference type="PANTHER" id="PTHR46641:SF25">
    <property type="entry name" value="CNMAMIDE RECEPTOR-RELATED"/>
    <property type="match status" value="1"/>
</dbReference>
<evidence type="ECO:0000256" key="4">
    <source>
        <dbReference type="ARBA" id="ARBA00023136"/>
    </source>
</evidence>
<keyword evidence="3 5" id="KW-1133">Transmembrane helix</keyword>
<dbReference type="EMBL" id="CAJNOE010000214">
    <property type="protein sequence ID" value="CAF1055511.1"/>
    <property type="molecule type" value="Genomic_DNA"/>
</dbReference>
<evidence type="ECO:0000256" key="5">
    <source>
        <dbReference type="SAM" id="Phobius"/>
    </source>
</evidence>
<reference evidence="7" key="1">
    <citation type="submission" date="2021-02" db="EMBL/GenBank/DDBJ databases">
        <authorList>
            <person name="Nowell W R."/>
        </authorList>
    </citation>
    <scope>NUCLEOTIDE SEQUENCE</scope>
</reference>
<protein>
    <recommendedName>
        <fullName evidence="6">G-protein coupled receptors family 1 profile domain-containing protein</fullName>
    </recommendedName>
</protein>
<feature type="transmembrane region" description="Helical" evidence="5">
    <location>
        <begin position="217"/>
        <end position="241"/>
    </location>
</feature>
<accession>A0A814KR14</accession>
<comment type="caution">
    <text evidence="7">The sequence shown here is derived from an EMBL/GenBank/DDBJ whole genome shotgun (WGS) entry which is preliminary data.</text>
</comment>
<dbReference type="SUPFAM" id="SSF81321">
    <property type="entry name" value="Family A G protein-coupled receptor-like"/>
    <property type="match status" value="1"/>
</dbReference>
<keyword evidence="2 5" id="KW-0812">Transmembrane</keyword>
<sequence length="309" mass="34722">MVLLSYIGQQLTIFLGSFLLITGVIGNIINILVFSSVRSYRTNPCTFYFLVGSVFDIIYMMMNLVSRMVISGVGVDLTRTSVSWCKIRNWSLATISLMSFSCSCLATINQFFMTSQSASIRRLSSIKWAPRILLIMIFVWCCHGIPFLLFYDISPLTGTCSSTNSAFAVYFPSIYILILDCIIPVSVMIVFGYLAYRNIRSTRALAEQQADRQFTRMILIETVLVTISNVQYGINGAYTVITAGMSKDANRLQIENFVATLSNLGCYLYFSGSCYAFLLSSSRFRKAAKKLLFFWQNTNQIHPNGTLAT</sequence>
<evidence type="ECO:0000256" key="3">
    <source>
        <dbReference type="ARBA" id="ARBA00022989"/>
    </source>
</evidence>
<evidence type="ECO:0000313" key="8">
    <source>
        <dbReference type="EMBL" id="CAF3550385.1"/>
    </source>
</evidence>
<dbReference type="Proteomes" id="UP000663860">
    <property type="component" value="Unassembled WGS sequence"/>
</dbReference>
<dbReference type="PROSITE" id="PS50262">
    <property type="entry name" value="G_PROTEIN_RECEP_F1_2"/>
    <property type="match status" value="1"/>
</dbReference>
<gene>
    <name evidence="7" type="ORF">IZO911_LOCUS20574</name>
    <name evidence="8" type="ORF">KXQ929_LOCUS2621</name>
</gene>
<dbReference type="Gene3D" id="1.20.1070.10">
    <property type="entry name" value="Rhodopsin 7-helix transmembrane proteins"/>
    <property type="match status" value="1"/>
</dbReference>
<keyword evidence="4 5" id="KW-0472">Membrane</keyword>
<dbReference type="InterPro" id="IPR017452">
    <property type="entry name" value="GPCR_Rhodpsn_7TM"/>
</dbReference>
<evidence type="ECO:0000256" key="1">
    <source>
        <dbReference type="ARBA" id="ARBA00004370"/>
    </source>
</evidence>
<dbReference type="AlphaFoldDB" id="A0A814KR14"/>
<dbReference type="EMBL" id="CAJOBB010000079">
    <property type="protein sequence ID" value="CAF3550385.1"/>
    <property type="molecule type" value="Genomic_DNA"/>
</dbReference>
<evidence type="ECO:0000256" key="2">
    <source>
        <dbReference type="ARBA" id="ARBA00022692"/>
    </source>
</evidence>
<dbReference type="PANTHER" id="PTHR46641">
    <property type="entry name" value="FMRFAMIDE RECEPTOR-RELATED"/>
    <property type="match status" value="1"/>
</dbReference>
<feature type="transmembrane region" description="Helical" evidence="5">
    <location>
        <begin position="173"/>
        <end position="196"/>
    </location>
</feature>
<comment type="subcellular location">
    <subcellularLocation>
        <location evidence="1">Membrane</location>
    </subcellularLocation>
</comment>
<feature type="transmembrane region" description="Helical" evidence="5">
    <location>
        <begin position="261"/>
        <end position="280"/>
    </location>
</feature>
<evidence type="ECO:0000259" key="6">
    <source>
        <dbReference type="PROSITE" id="PS50262"/>
    </source>
</evidence>
<feature type="transmembrane region" description="Helical" evidence="5">
    <location>
        <begin position="90"/>
        <end position="112"/>
    </location>
</feature>
<evidence type="ECO:0000313" key="9">
    <source>
        <dbReference type="Proteomes" id="UP000663860"/>
    </source>
</evidence>
<evidence type="ECO:0000313" key="7">
    <source>
        <dbReference type="EMBL" id="CAF1055511.1"/>
    </source>
</evidence>
<organism evidence="7 9">
    <name type="scientific">Adineta steineri</name>
    <dbReference type="NCBI Taxonomy" id="433720"/>
    <lineage>
        <taxon>Eukaryota</taxon>
        <taxon>Metazoa</taxon>
        <taxon>Spiralia</taxon>
        <taxon>Gnathifera</taxon>
        <taxon>Rotifera</taxon>
        <taxon>Eurotatoria</taxon>
        <taxon>Bdelloidea</taxon>
        <taxon>Adinetida</taxon>
        <taxon>Adinetidae</taxon>
        <taxon>Adineta</taxon>
    </lineage>
</organism>
<dbReference type="GO" id="GO:0016020">
    <property type="term" value="C:membrane"/>
    <property type="evidence" value="ECO:0007669"/>
    <property type="project" value="UniProtKB-SubCell"/>
</dbReference>
<feature type="transmembrane region" description="Helical" evidence="5">
    <location>
        <begin position="12"/>
        <end position="35"/>
    </location>
</feature>
<proteinExistence type="predicted"/>
<feature type="domain" description="G-protein coupled receptors family 1 profile" evidence="6">
    <location>
        <begin position="26"/>
        <end position="280"/>
    </location>
</feature>
<name>A0A814KR14_9BILA</name>
<dbReference type="InterPro" id="IPR052954">
    <property type="entry name" value="GPCR-Ligand_Int"/>
</dbReference>
<dbReference type="Proteomes" id="UP000663868">
    <property type="component" value="Unassembled WGS sequence"/>
</dbReference>
<feature type="transmembrane region" description="Helical" evidence="5">
    <location>
        <begin position="47"/>
        <end position="70"/>
    </location>
</feature>
<feature type="transmembrane region" description="Helical" evidence="5">
    <location>
        <begin position="132"/>
        <end position="153"/>
    </location>
</feature>